<keyword evidence="2" id="KW-0732">Signal</keyword>
<dbReference type="PROSITE" id="PS51257">
    <property type="entry name" value="PROKAR_LIPOPROTEIN"/>
    <property type="match status" value="1"/>
</dbReference>
<dbReference type="OrthoDB" id="10307875at2759"/>
<feature type="region of interest" description="Disordered" evidence="1">
    <location>
        <begin position="76"/>
        <end position="98"/>
    </location>
</feature>
<reference evidence="3" key="1">
    <citation type="submission" date="2022-10" db="EMBL/GenBank/DDBJ databases">
        <authorList>
            <person name="Chen Y."/>
            <person name="Dougan E. K."/>
            <person name="Chan C."/>
            <person name="Rhodes N."/>
            <person name="Thang M."/>
        </authorList>
    </citation>
    <scope>NUCLEOTIDE SEQUENCE</scope>
</reference>
<comment type="caution">
    <text evidence="3">The sequence shown here is derived from an EMBL/GenBank/DDBJ whole genome shotgun (WGS) entry which is preliminary data.</text>
</comment>
<dbReference type="EMBL" id="CAMXCT020001191">
    <property type="protein sequence ID" value="CAL1141070.1"/>
    <property type="molecule type" value="Genomic_DNA"/>
</dbReference>
<dbReference type="EMBL" id="CAMXCT030001191">
    <property type="protein sequence ID" value="CAL4775007.1"/>
    <property type="molecule type" value="Genomic_DNA"/>
</dbReference>
<feature type="signal peptide" evidence="2">
    <location>
        <begin position="1"/>
        <end position="29"/>
    </location>
</feature>
<dbReference type="EMBL" id="CAMXCT010001191">
    <property type="protein sequence ID" value="CAI3987695.1"/>
    <property type="molecule type" value="Genomic_DNA"/>
</dbReference>
<evidence type="ECO:0000313" key="5">
    <source>
        <dbReference type="Proteomes" id="UP001152797"/>
    </source>
</evidence>
<keyword evidence="5" id="KW-1185">Reference proteome</keyword>
<organism evidence="3">
    <name type="scientific">Cladocopium goreaui</name>
    <dbReference type="NCBI Taxonomy" id="2562237"/>
    <lineage>
        <taxon>Eukaryota</taxon>
        <taxon>Sar</taxon>
        <taxon>Alveolata</taxon>
        <taxon>Dinophyceae</taxon>
        <taxon>Suessiales</taxon>
        <taxon>Symbiodiniaceae</taxon>
        <taxon>Cladocopium</taxon>
    </lineage>
</organism>
<feature type="compositionally biased region" description="Basic and acidic residues" evidence="1">
    <location>
        <begin position="264"/>
        <end position="296"/>
    </location>
</feature>
<dbReference type="Proteomes" id="UP001152797">
    <property type="component" value="Unassembled WGS sequence"/>
</dbReference>
<evidence type="ECO:0000256" key="2">
    <source>
        <dbReference type="SAM" id="SignalP"/>
    </source>
</evidence>
<gene>
    <name evidence="3" type="ORF">C1SCF055_LOCUS14948</name>
</gene>
<feature type="compositionally biased region" description="Low complexity" evidence="1">
    <location>
        <begin position="76"/>
        <end position="85"/>
    </location>
</feature>
<evidence type="ECO:0000313" key="4">
    <source>
        <dbReference type="EMBL" id="CAL4775007.1"/>
    </source>
</evidence>
<feature type="region of interest" description="Disordered" evidence="1">
    <location>
        <begin position="258"/>
        <end position="296"/>
    </location>
</feature>
<evidence type="ECO:0000256" key="1">
    <source>
        <dbReference type="SAM" id="MobiDB-lite"/>
    </source>
</evidence>
<proteinExistence type="predicted"/>
<sequence length="296" mass="33254">MQWHIGKNSPSAMFAFAVLLACSVWSGEAAPEGSIAAVELEKRFEQLKAMASAEGKAADPEFLQMMEDLEKQLQGLKEGQEQLQKSQEEAERSRKQTAMEDSTWVAACFAMATESLGGSLSKELFEAVGRAAEDNMTLEEAAELPLFRMATVCLGKRLDEGETARTQEMFKHVTMGLKRGRKPPPLPEAWVEESASDEVKEQVRHLSPWAWNLLKMQAGGAVYNSKWYNRGPPSFFLVFALPVPLYYAVQWLLRKLRGEPGPPEIKDDKKKGDAKKVAKKDKEDKEEEKKEDKKDK</sequence>
<accession>A0A9P1FUW3</accession>
<feature type="chain" id="PRO_5043272536" evidence="2">
    <location>
        <begin position="30"/>
        <end position="296"/>
    </location>
</feature>
<dbReference type="AlphaFoldDB" id="A0A9P1FUW3"/>
<reference evidence="4 5" key="2">
    <citation type="submission" date="2024-05" db="EMBL/GenBank/DDBJ databases">
        <authorList>
            <person name="Chen Y."/>
            <person name="Shah S."/>
            <person name="Dougan E. K."/>
            <person name="Thang M."/>
            <person name="Chan C."/>
        </authorList>
    </citation>
    <scope>NUCLEOTIDE SEQUENCE [LARGE SCALE GENOMIC DNA]</scope>
</reference>
<protein>
    <submittedName>
        <fullName evidence="3">Uncharacterized protein</fullName>
    </submittedName>
</protein>
<name>A0A9P1FUW3_9DINO</name>
<evidence type="ECO:0000313" key="3">
    <source>
        <dbReference type="EMBL" id="CAI3987695.1"/>
    </source>
</evidence>
<feature type="compositionally biased region" description="Basic and acidic residues" evidence="1">
    <location>
        <begin position="86"/>
        <end position="98"/>
    </location>
</feature>